<evidence type="ECO:0000256" key="3">
    <source>
        <dbReference type="ARBA" id="ARBA00022603"/>
    </source>
</evidence>
<dbReference type="SUPFAM" id="SSF53335">
    <property type="entry name" value="S-adenosyl-L-methionine-dependent methyltransferases"/>
    <property type="match status" value="1"/>
</dbReference>
<dbReference type="OrthoDB" id="408788at2759"/>
<evidence type="ECO:0000313" key="12">
    <source>
        <dbReference type="Proteomes" id="UP000652761"/>
    </source>
</evidence>
<dbReference type="Gene3D" id="3.30.300.110">
    <property type="entry name" value="Met-10+ protein-like domains"/>
    <property type="match status" value="1"/>
</dbReference>
<organism evidence="11 12">
    <name type="scientific">Colocasia esculenta</name>
    <name type="common">Wild taro</name>
    <name type="synonym">Arum esculentum</name>
    <dbReference type="NCBI Taxonomy" id="4460"/>
    <lineage>
        <taxon>Eukaryota</taxon>
        <taxon>Viridiplantae</taxon>
        <taxon>Streptophyta</taxon>
        <taxon>Embryophyta</taxon>
        <taxon>Tracheophyta</taxon>
        <taxon>Spermatophyta</taxon>
        <taxon>Magnoliopsida</taxon>
        <taxon>Liliopsida</taxon>
        <taxon>Araceae</taxon>
        <taxon>Aroideae</taxon>
        <taxon>Colocasieae</taxon>
        <taxon>Colocasia</taxon>
    </lineage>
</organism>
<keyword evidence="5" id="KW-0949">S-adenosyl-L-methionine</keyword>
<keyword evidence="3" id="KW-0489">Methyltransferase</keyword>
<evidence type="ECO:0000259" key="10">
    <source>
        <dbReference type="Pfam" id="PF25133"/>
    </source>
</evidence>
<feature type="non-terminal residue" evidence="11">
    <location>
        <position position="428"/>
    </location>
</feature>
<comment type="catalytic activity">
    <reaction evidence="7">
        <text>guanosine(37) in tRNA + S-adenosyl-L-methionine = N(1)-methylguanosine(37) in tRNA + S-adenosyl-L-homocysteine + H(+)</text>
        <dbReference type="Rhea" id="RHEA:36899"/>
        <dbReference type="Rhea" id="RHEA-COMP:10145"/>
        <dbReference type="Rhea" id="RHEA-COMP:10147"/>
        <dbReference type="ChEBI" id="CHEBI:15378"/>
        <dbReference type="ChEBI" id="CHEBI:57856"/>
        <dbReference type="ChEBI" id="CHEBI:59789"/>
        <dbReference type="ChEBI" id="CHEBI:73542"/>
        <dbReference type="ChEBI" id="CHEBI:74269"/>
        <dbReference type="EC" id="2.1.1.228"/>
    </reaction>
</comment>
<evidence type="ECO:0000256" key="9">
    <source>
        <dbReference type="SAM" id="Phobius"/>
    </source>
</evidence>
<dbReference type="EMBL" id="NMUH01005160">
    <property type="protein sequence ID" value="MQM11973.1"/>
    <property type="molecule type" value="Genomic_DNA"/>
</dbReference>
<comment type="similarity">
    <text evidence="1">Belongs to the class I-like SAM-binding methyltransferase superfamily. TRM5/TYW2 family.</text>
</comment>
<accession>A0A843WKF6</accession>
<keyword evidence="4" id="KW-0808">Transferase</keyword>
<dbReference type="GO" id="GO:0002939">
    <property type="term" value="P:tRNA N1-guanine methylation"/>
    <property type="evidence" value="ECO:0007669"/>
    <property type="project" value="TreeGrafter"/>
</dbReference>
<feature type="transmembrane region" description="Helical" evidence="9">
    <location>
        <begin position="361"/>
        <end position="379"/>
    </location>
</feature>
<keyword evidence="2" id="KW-0963">Cytoplasm</keyword>
<evidence type="ECO:0000256" key="7">
    <source>
        <dbReference type="ARBA" id="ARBA00047783"/>
    </source>
</evidence>
<evidence type="ECO:0000256" key="6">
    <source>
        <dbReference type="ARBA" id="ARBA00022694"/>
    </source>
</evidence>
<evidence type="ECO:0000256" key="2">
    <source>
        <dbReference type="ARBA" id="ARBA00022490"/>
    </source>
</evidence>
<keyword evidence="6" id="KW-0819">tRNA processing</keyword>
<dbReference type="GO" id="GO:0070901">
    <property type="term" value="P:mitochondrial tRNA methylation"/>
    <property type="evidence" value="ECO:0007669"/>
    <property type="project" value="UniProtKB-ARBA"/>
</dbReference>
<dbReference type="InterPro" id="IPR056744">
    <property type="entry name" value="TRM5/TYW2-like_N"/>
</dbReference>
<dbReference type="GO" id="GO:0005739">
    <property type="term" value="C:mitochondrion"/>
    <property type="evidence" value="ECO:0007669"/>
    <property type="project" value="GOC"/>
</dbReference>
<name>A0A843WKF6_COLES</name>
<evidence type="ECO:0000256" key="1">
    <source>
        <dbReference type="ARBA" id="ARBA00009775"/>
    </source>
</evidence>
<evidence type="ECO:0000256" key="5">
    <source>
        <dbReference type="ARBA" id="ARBA00022691"/>
    </source>
</evidence>
<dbReference type="PANTHER" id="PTHR23245">
    <property type="entry name" value="TRNA METHYLTRANSFERASE"/>
    <property type="match status" value="1"/>
</dbReference>
<keyword evidence="9" id="KW-0472">Membrane</keyword>
<dbReference type="PANTHER" id="PTHR23245:SF36">
    <property type="entry name" value="TRNA (GUANINE(37)-N1)-METHYLTRANSFERASE"/>
    <property type="match status" value="1"/>
</dbReference>
<dbReference type="Gene3D" id="3.40.50.150">
    <property type="entry name" value="Vaccinia Virus protein VP39"/>
    <property type="match status" value="1"/>
</dbReference>
<gene>
    <name evidence="11" type="ORF">Taro_044885</name>
</gene>
<sequence length="428" mass="48706">MVCRIGANRSELLMVEEEAARRNPTSRTELWRRRPAAGERGGLSSASMEGTEQGPAAGRRPAVMDEGAFNLTLQLWALRIPRELCSRAIRLLNGYLLDRPQIKPIKGDPLSEKNRLLILAERVQSPELSEIPSGVLEELRELGSFEVVPHTLTLGYSYWGADYILKQILPPGVEVPSSFETIVKVPILNQQYFFSAGHIAHLNITNELLAYKDVIARKNQPRIKTVVNKIGTITNEFRVPKFEILAGKQDLVTEVKQYGATFRLDYAAQKGCIVHANDLNPDSIHYLRINRKINKVVDNVYIYNMDAREFMRHLMLVPLYEEKPECLVEASSNHGTCRPETNGDGIEDEEIAGTDCLCLKIAFFFIPFWIWITIQTFLVRNYLVYFNHTCIAVDMEERLEQDISIQGSVGQCMKLDTTSKRQLEDYEE</sequence>
<proteinExistence type="inferred from homology"/>
<dbReference type="FunFam" id="3.30.300.110:FF:000001">
    <property type="entry name" value="tRNA (guanine(37)-N1)-methyltransferase"/>
    <property type="match status" value="1"/>
</dbReference>
<keyword evidence="9" id="KW-0812">Transmembrane</keyword>
<keyword evidence="12" id="KW-1185">Reference proteome</keyword>
<dbReference type="Pfam" id="PF25133">
    <property type="entry name" value="TYW2_N_2"/>
    <property type="match status" value="1"/>
</dbReference>
<dbReference type="AlphaFoldDB" id="A0A843WKF6"/>
<comment type="caution">
    <text evidence="11">The sequence shown here is derived from an EMBL/GenBank/DDBJ whole genome shotgun (WGS) entry which is preliminary data.</text>
</comment>
<dbReference type="Proteomes" id="UP000652761">
    <property type="component" value="Unassembled WGS sequence"/>
</dbReference>
<keyword evidence="9" id="KW-1133">Transmembrane helix</keyword>
<evidence type="ECO:0000313" key="11">
    <source>
        <dbReference type="EMBL" id="MQM11973.1"/>
    </source>
</evidence>
<protein>
    <recommendedName>
        <fullName evidence="10">TRM5/TYW2-like N-terminal domain-containing protein</fullName>
    </recommendedName>
</protein>
<dbReference type="InterPro" id="IPR029063">
    <property type="entry name" value="SAM-dependent_MTases_sf"/>
</dbReference>
<evidence type="ECO:0000256" key="4">
    <source>
        <dbReference type="ARBA" id="ARBA00022679"/>
    </source>
</evidence>
<evidence type="ECO:0000256" key="8">
    <source>
        <dbReference type="SAM" id="MobiDB-lite"/>
    </source>
</evidence>
<feature type="domain" description="TRM5/TYW2-like N-terminal" evidence="10">
    <location>
        <begin position="193"/>
        <end position="249"/>
    </location>
</feature>
<reference evidence="11" key="1">
    <citation type="submission" date="2017-07" db="EMBL/GenBank/DDBJ databases">
        <title>Taro Niue Genome Assembly and Annotation.</title>
        <authorList>
            <person name="Atibalentja N."/>
            <person name="Keating K."/>
            <person name="Fields C.J."/>
        </authorList>
    </citation>
    <scope>NUCLEOTIDE SEQUENCE</scope>
    <source>
        <strain evidence="11">Niue_2</strain>
        <tissue evidence="11">Leaf</tissue>
    </source>
</reference>
<dbReference type="GO" id="GO:0052906">
    <property type="term" value="F:tRNA (guanine(37)-N1)-methyltransferase activity"/>
    <property type="evidence" value="ECO:0007669"/>
    <property type="project" value="UniProtKB-EC"/>
</dbReference>
<feature type="region of interest" description="Disordered" evidence="8">
    <location>
        <begin position="24"/>
        <end position="59"/>
    </location>
</feature>